<dbReference type="Pfam" id="PF11258">
    <property type="entry name" value="DUF3048"/>
    <property type="match status" value="1"/>
</dbReference>
<reference evidence="3 4" key="1">
    <citation type="journal article" date="2016" name="Nat. Commun.">
        <title>Thousands of microbial genomes shed light on interconnected biogeochemical processes in an aquifer system.</title>
        <authorList>
            <person name="Anantharaman K."/>
            <person name="Brown C.T."/>
            <person name="Hug L.A."/>
            <person name="Sharon I."/>
            <person name="Castelle C.J."/>
            <person name="Probst A.J."/>
            <person name="Thomas B.C."/>
            <person name="Singh A."/>
            <person name="Wilkins M.J."/>
            <person name="Karaoz U."/>
            <person name="Brodie E.L."/>
            <person name="Williams K.H."/>
            <person name="Hubbard S.S."/>
            <person name="Banfield J.F."/>
        </authorList>
    </citation>
    <scope>NUCLEOTIDE SEQUENCE [LARGE SCALE GENOMIC DNA]</scope>
</reference>
<name>A0A1G1VR61_9BACT</name>
<dbReference type="InterPro" id="IPR023158">
    <property type="entry name" value="YerB-like_sf"/>
</dbReference>
<organism evidence="3 4">
    <name type="scientific">Candidatus Chisholmbacteria bacterium RIFCSPHIGHO2_01_FULL_48_12</name>
    <dbReference type="NCBI Taxonomy" id="1797589"/>
    <lineage>
        <taxon>Bacteria</taxon>
        <taxon>Candidatus Chisholmiibacteriota</taxon>
    </lineage>
</organism>
<evidence type="ECO:0008006" key="5">
    <source>
        <dbReference type="Google" id="ProtNLM"/>
    </source>
</evidence>
<evidence type="ECO:0000313" key="4">
    <source>
        <dbReference type="Proteomes" id="UP000177324"/>
    </source>
</evidence>
<dbReference type="InterPro" id="IPR035328">
    <property type="entry name" value="DUF3048_C"/>
</dbReference>
<protein>
    <recommendedName>
        <fullName evidence="5">DUF3048 domain-containing protein</fullName>
    </recommendedName>
</protein>
<feature type="domain" description="DUF3048" evidence="1">
    <location>
        <begin position="72"/>
        <end position="165"/>
    </location>
</feature>
<evidence type="ECO:0000259" key="2">
    <source>
        <dbReference type="Pfam" id="PF17479"/>
    </source>
</evidence>
<proteinExistence type="predicted"/>
<dbReference type="InterPro" id="IPR021416">
    <property type="entry name" value="DUF3048_N"/>
</dbReference>
<dbReference type="SUPFAM" id="SSF159774">
    <property type="entry name" value="YerB-like"/>
    <property type="match status" value="1"/>
</dbReference>
<dbReference type="STRING" id="1797589.A2784_01670"/>
<evidence type="ECO:0000313" key="3">
    <source>
        <dbReference type="EMBL" id="OGY17888.1"/>
    </source>
</evidence>
<feature type="domain" description="DUF3048" evidence="2">
    <location>
        <begin position="283"/>
        <end position="389"/>
    </location>
</feature>
<dbReference type="Proteomes" id="UP000177324">
    <property type="component" value="Unassembled WGS sequence"/>
</dbReference>
<dbReference type="AlphaFoldDB" id="A0A1G1VR61"/>
<accession>A0A1G1VR61</accession>
<sequence>MKQLWLMLIGGVGLYVLSTGVSLAAFRFLNTRPQGFTSPLPSEGGFGLMIDPGEAKDQQCPINGSMLTKTEKKAWEEKRPVVAMVENHPDARPQSGLSTADVMYEAVAEGGITRFMGVFYCGAQATLGKIAPVRSARMYFVNLATEYNTPVYVHVGGGNCGRDQTTGECVSNKKAWALEELADLGWRRRGGNDFDTIGDIGAPILKRDETRLGPGKGLAVEHTMVGFLDKIWAEAAKRSFGSKNEKGVKWLDGFKQWKFQKDAEEDKRGDVAKISFDFWDEYEDFTVTWEYDKPTNRYKRLTGGQPHTDLENNQQLVASAIVVQLVKEEGPLDSPKHMYYEVMGKGKAVIFQNGQAIQGGWEKKDQMARTVFTDEKGKELALVGGPIFIELVPARQQVTY</sequence>
<evidence type="ECO:0000259" key="1">
    <source>
        <dbReference type="Pfam" id="PF11258"/>
    </source>
</evidence>
<dbReference type="Gene3D" id="3.50.90.10">
    <property type="entry name" value="YerB-like"/>
    <property type="match status" value="1"/>
</dbReference>
<dbReference type="EMBL" id="MHCH01000014">
    <property type="protein sequence ID" value="OGY17888.1"/>
    <property type="molecule type" value="Genomic_DNA"/>
</dbReference>
<dbReference type="Pfam" id="PF17479">
    <property type="entry name" value="DUF3048_C"/>
    <property type="match status" value="1"/>
</dbReference>
<comment type="caution">
    <text evidence="3">The sequence shown here is derived from an EMBL/GenBank/DDBJ whole genome shotgun (WGS) entry which is preliminary data.</text>
</comment>
<gene>
    <name evidence="3" type="ORF">A2784_01670</name>
</gene>